<dbReference type="InterPro" id="IPR002197">
    <property type="entry name" value="HTH_Fis"/>
</dbReference>
<evidence type="ECO:0000259" key="5">
    <source>
        <dbReference type="PROSITE" id="PS50045"/>
    </source>
</evidence>
<dbReference type="InterPro" id="IPR027417">
    <property type="entry name" value="P-loop_NTPase"/>
</dbReference>
<dbReference type="SUPFAM" id="SSF52540">
    <property type="entry name" value="P-loop containing nucleoside triphosphate hydrolases"/>
    <property type="match status" value="1"/>
</dbReference>
<evidence type="ECO:0000256" key="3">
    <source>
        <dbReference type="ARBA" id="ARBA00023015"/>
    </source>
</evidence>
<dbReference type="InterPro" id="IPR029016">
    <property type="entry name" value="GAF-like_dom_sf"/>
</dbReference>
<gene>
    <name evidence="6" type="ORF">SAMN02745215_00401</name>
</gene>
<dbReference type="Pfam" id="PF02954">
    <property type="entry name" value="HTH_8"/>
    <property type="match status" value="1"/>
</dbReference>
<name>A0A1M7S1E3_9FIRM</name>
<feature type="domain" description="Sigma-54 factor interaction" evidence="5">
    <location>
        <begin position="331"/>
        <end position="561"/>
    </location>
</feature>
<dbReference type="InterPro" id="IPR025662">
    <property type="entry name" value="Sigma_54_int_dom_ATP-bd_1"/>
</dbReference>
<dbReference type="InterPro" id="IPR009057">
    <property type="entry name" value="Homeodomain-like_sf"/>
</dbReference>
<keyword evidence="4" id="KW-0804">Transcription</keyword>
<keyword evidence="7" id="KW-1185">Reference proteome</keyword>
<dbReference type="PANTHER" id="PTHR32071">
    <property type="entry name" value="TRANSCRIPTIONAL REGULATORY PROTEIN"/>
    <property type="match status" value="1"/>
</dbReference>
<dbReference type="Proteomes" id="UP000184010">
    <property type="component" value="Unassembled WGS sequence"/>
</dbReference>
<dbReference type="Gene3D" id="3.40.50.300">
    <property type="entry name" value="P-loop containing nucleotide triphosphate hydrolases"/>
    <property type="match status" value="1"/>
</dbReference>
<evidence type="ECO:0000256" key="4">
    <source>
        <dbReference type="ARBA" id="ARBA00023163"/>
    </source>
</evidence>
<dbReference type="Pfam" id="PF00158">
    <property type="entry name" value="Sigma54_activat"/>
    <property type="match status" value="1"/>
</dbReference>
<dbReference type="EMBL" id="FRDN01000003">
    <property type="protein sequence ID" value="SHN52417.1"/>
    <property type="molecule type" value="Genomic_DNA"/>
</dbReference>
<dbReference type="GO" id="GO:0006355">
    <property type="term" value="P:regulation of DNA-templated transcription"/>
    <property type="evidence" value="ECO:0007669"/>
    <property type="project" value="InterPro"/>
</dbReference>
<dbReference type="GO" id="GO:0005524">
    <property type="term" value="F:ATP binding"/>
    <property type="evidence" value="ECO:0007669"/>
    <property type="project" value="UniProtKB-KW"/>
</dbReference>
<protein>
    <submittedName>
        <fullName evidence="6">PAS modulated sigma54 specific transcriptional regulator, Fis family</fullName>
    </submittedName>
</protein>
<keyword evidence="2" id="KW-0067">ATP-binding</keyword>
<dbReference type="InterPro" id="IPR025943">
    <property type="entry name" value="Sigma_54_int_dom_ATP-bd_2"/>
</dbReference>
<dbReference type="FunFam" id="3.40.50.300:FF:000006">
    <property type="entry name" value="DNA-binding transcriptional regulator NtrC"/>
    <property type="match status" value="1"/>
</dbReference>
<keyword evidence="1" id="KW-0547">Nucleotide-binding</keyword>
<dbReference type="Gene3D" id="1.10.10.60">
    <property type="entry name" value="Homeodomain-like"/>
    <property type="match status" value="1"/>
</dbReference>
<dbReference type="PROSITE" id="PS50045">
    <property type="entry name" value="SIGMA54_INTERACT_4"/>
    <property type="match status" value="1"/>
</dbReference>
<dbReference type="AlphaFoldDB" id="A0A1M7S1E3"/>
<proteinExistence type="predicted"/>
<dbReference type="PRINTS" id="PR01590">
    <property type="entry name" value="HTHFIS"/>
</dbReference>
<dbReference type="InterPro" id="IPR003593">
    <property type="entry name" value="AAA+_ATPase"/>
</dbReference>
<dbReference type="SUPFAM" id="SSF46689">
    <property type="entry name" value="Homeodomain-like"/>
    <property type="match status" value="1"/>
</dbReference>
<dbReference type="PROSITE" id="PS00675">
    <property type="entry name" value="SIGMA54_INTERACT_1"/>
    <property type="match status" value="1"/>
</dbReference>
<sequence>MRLRDCLKLVRAEGVDPAYFPKIKDEWKRFLAGEKVNKQMIPIEVIESWERSRSYGIDPYGTDSHPVNPSGKEYKKLQEMLNKYGFFFERIVELVEQDGLTLYLNTVDGLNYHLFRSGGMSGHASLGHCNEKTVGTTASCLAKLYNQPILLVHPYRYSQNYTQNHGVSAPIHNEKNEVIGALGLGFEDPRFCIHAYSMISFIAQAFDSLYLPLTNGYEKHMQKIIDCMPHGVAFVDERDTVQLYNNKILELLKIRRKNNIEGELNKQLARLGVGAGFRDKQEAAVTCAEIQVDNEKHYKLILLKDRLEGRKPGIFPSPEGEGKGLFTFDQIIGESVLVKEAKKVAANVARTSVPVMIHGESGTGKEMFAQAMHSASPRCNGPFVAINCGALPGELVESELFGYEEGSFTGALKGGRIGKVEAASGGTLFLDEIESMPLKDQIKLLRVLSTGKVQKIGSTKEIQVDVRIVAATKIDLLQHADDGLFREDLFYRISTFIIELPALRQRKEDIAALAEYFIKKLALKYDRGKINMDPVFVDALQRYYWRGNVRELEHAMERAIIMLEDGETLMLEHLSSGIQQAYRKRTVEKLVAEAVQTTSHRQGLLELAERRVIEYVLELVDGNQSMAAQQLGINRRTLYTKLNGKSNSGREVLDA</sequence>
<organism evidence="6 7">
    <name type="scientific">Desulfitobacterium chlororespirans DSM 11544</name>
    <dbReference type="NCBI Taxonomy" id="1121395"/>
    <lineage>
        <taxon>Bacteria</taxon>
        <taxon>Bacillati</taxon>
        <taxon>Bacillota</taxon>
        <taxon>Clostridia</taxon>
        <taxon>Eubacteriales</taxon>
        <taxon>Desulfitobacteriaceae</taxon>
        <taxon>Desulfitobacterium</taxon>
    </lineage>
</organism>
<dbReference type="InterPro" id="IPR058031">
    <property type="entry name" value="AAA_lid_NorR"/>
</dbReference>
<dbReference type="Gene3D" id="1.10.8.60">
    <property type="match status" value="1"/>
</dbReference>
<dbReference type="STRING" id="1121395.SAMN02745215_00401"/>
<evidence type="ECO:0000256" key="1">
    <source>
        <dbReference type="ARBA" id="ARBA00022741"/>
    </source>
</evidence>
<evidence type="ECO:0000256" key="2">
    <source>
        <dbReference type="ARBA" id="ARBA00022840"/>
    </source>
</evidence>
<evidence type="ECO:0000313" key="6">
    <source>
        <dbReference type="EMBL" id="SHN52417.1"/>
    </source>
</evidence>
<dbReference type="InterPro" id="IPR002078">
    <property type="entry name" value="Sigma_54_int"/>
</dbReference>
<reference evidence="7" key="1">
    <citation type="submission" date="2016-12" db="EMBL/GenBank/DDBJ databases">
        <authorList>
            <person name="Varghese N."/>
            <person name="Submissions S."/>
        </authorList>
    </citation>
    <scope>NUCLEOTIDE SEQUENCE [LARGE SCALE GENOMIC DNA]</scope>
    <source>
        <strain evidence="7">DSM 11544</strain>
    </source>
</reference>
<dbReference type="CDD" id="cd00009">
    <property type="entry name" value="AAA"/>
    <property type="match status" value="1"/>
</dbReference>
<dbReference type="PROSITE" id="PS00676">
    <property type="entry name" value="SIGMA54_INTERACT_2"/>
    <property type="match status" value="1"/>
</dbReference>
<dbReference type="PANTHER" id="PTHR32071:SF57">
    <property type="entry name" value="C4-DICARBOXYLATE TRANSPORT TRANSCRIPTIONAL REGULATORY PROTEIN DCTD"/>
    <property type="match status" value="1"/>
</dbReference>
<dbReference type="RefSeq" id="WP_072771029.1">
    <property type="nucleotide sequence ID" value="NZ_FRDN01000003.1"/>
</dbReference>
<accession>A0A1M7S1E3</accession>
<dbReference type="Gene3D" id="3.30.450.40">
    <property type="match status" value="1"/>
</dbReference>
<evidence type="ECO:0000313" key="7">
    <source>
        <dbReference type="Proteomes" id="UP000184010"/>
    </source>
</evidence>
<dbReference type="GO" id="GO:0043565">
    <property type="term" value="F:sequence-specific DNA binding"/>
    <property type="evidence" value="ECO:0007669"/>
    <property type="project" value="InterPro"/>
</dbReference>
<dbReference type="Pfam" id="PF25601">
    <property type="entry name" value="AAA_lid_14"/>
    <property type="match status" value="1"/>
</dbReference>
<dbReference type="SMART" id="SM00382">
    <property type="entry name" value="AAA"/>
    <property type="match status" value="1"/>
</dbReference>
<keyword evidence="3" id="KW-0805">Transcription regulation</keyword>